<dbReference type="EMBL" id="SAXH01000014">
    <property type="protein sequence ID" value="RWR46045.1"/>
    <property type="molecule type" value="Genomic_DNA"/>
</dbReference>
<evidence type="ECO:0000313" key="2">
    <source>
        <dbReference type="Proteomes" id="UP000285859"/>
    </source>
</evidence>
<proteinExistence type="predicted"/>
<dbReference type="RefSeq" id="WP_128267946.1">
    <property type="nucleotide sequence ID" value="NZ_JACCJA010000014.1"/>
</dbReference>
<reference evidence="1 2" key="1">
    <citation type="submission" date="2019-01" db="EMBL/GenBank/DDBJ databases">
        <title>Whole genome sequence of Lactococcus lactis isolated from cow milk.</title>
        <authorList>
            <person name="Sundararaman A."/>
            <person name="Tamang J.-P."/>
            <person name="Halami P."/>
        </authorList>
    </citation>
    <scope>NUCLEOTIDE SEQUENCE [LARGE SCALE GENOMIC DNA]</scope>
    <source>
        <strain evidence="1 2">C2D</strain>
    </source>
</reference>
<gene>
    <name evidence="1" type="ORF">EO246_09525</name>
</gene>
<dbReference type="Proteomes" id="UP000285859">
    <property type="component" value="Unassembled WGS sequence"/>
</dbReference>
<protein>
    <submittedName>
        <fullName evidence="1">Uncharacterized protein</fullName>
    </submittedName>
</protein>
<dbReference type="AlphaFoldDB" id="A0A443LA51"/>
<organism evidence="1 2">
    <name type="scientific">Lactococcus lactis</name>
    <dbReference type="NCBI Taxonomy" id="1358"/>
    <lineage>
        <taxon>Bacteria</taxon>
        <taxon>Bacillati</taxon>
        <taxon>Bacillota</taxon>
        <taxon>Bacilli</taxon>
        <taxon>Lactobacillales</taxon>
        <taxon>Streptococcaceae</taxon>
        <taxon>Lactococcus</taxon>
    </lineage>
</organism>
<accession>A0A443LA51</accession>
<evidence type="ECO:0000313" key="1">
    <source>
        <dbReference type="EMBL" id="RWR46045.1"/>
    </source>
</evidence>
<sequence>MAKKVTFKQAKQKDPKINFEEKSPESYRTRISFNFSYLISNKKYNHEKMEFKVHKKFLERICALSTEDFVVIKSWKKEEGFEAFKIDGLNPPSSFINSGRDKKAGEEYWVFRLSKLGRVICKRIETTFYIIAIDTKFDLYEH</sequence>
<comment type="caution">
    <text evidence="1">The sequence shown here is derived from an EMBL/GenBank/DDBJ whole genome shotgun (WGS) entry which is preliminary data.</text>
</comment>
<name>A0A443LA51_9LACT</name>